<evidence type="ECO:0000313" key="3">
    <source>
        <dbReference type="EMBL" id="MCC2211034.1"/>
    </source>
</evidence>
<sequence>MNLSNLKKNESGVISAIRLSGSIKRRLSDMGMTPGATVKMLRLAPLGDPVEFRVLNCNIGIRKKDAEKIFIHKVVK</sequence>
<name>A0AAE3DZP3_9FIRM</name>
<dbReference type="Pfam" id="PF04023">
    <property type="entry name" value="FeoA"/>
    <property type="match status" value="1"/>
</dbReference>
<accession>A0AAE3DZP3</accession>
<dbReference type="SUPFAM" id="SSF50037">
    <property type="entry name" value="C-terminal domain of transcriptional repressors"/>
    <property type="match status" value="1"/>
</dbReference>
<dbReference type="AlphaFoldDB" id="A0AAE3DZP3"/>
<evidence type="ECO:0000313" key="4">
    <source>
        <dbReference type="Proteomes" id="UP001198242"/>
    </source>
</evidence>
<dbReference type="Gene3D" id="2.30.30.90">
    <property type="match status" value="1"/>
</dbReference>
<dbReference type="GO" id="GO:0046914">
    <property type="term" value="F:transition metal ion binding"/>
    <property type="evidence" value="ECO:0007669"/>
    <property type="project" value="InterPro"/>
</dbReference>
<dbReference type="PANTHER" id="PTHR42954:SF2">
    <property type="entry name" value="FE(2+) TRANSPORT PROTEIN A"/>
    <property type="match status" value="1"/>
</dbReference>
<feature type="domain" description="Ferrous iron transporter FeoA-like" evidence="2">
    <location>
        <begin position="1"/>
        <end position="73"/>
    </location>
</feature>
<reference evidence="3 4" key="1">
    <citation type="submission" date="2021-10" db="EMBL/GenBank/DDBJ databases">
        <title>Anaerobic single-cell dispensing facilitates the cultivation of human gut bacteria.</title>
        <authorList>
            <person name="Afrizal A."/>
        </authorList>
    </citation>
    <scope>NUCLEOTIDE SEQUENCE [LARGE SCALE GENOMIC DNA]</scope>
    <source>
        <strain evidence="3 4">CLA-AA-H232</strain>
    </source>
</reference>
<dbReference type="InterPro" id="IPR007167">
    <property type="entry name" value="Fe-transptr_FeoA-like"/>
</dbReference>
<proteinExistence type="predicted"/>
<dbReference type="SMART" id="SM00899">
    <property type="entry name" value="FeoA"/>
    <property type="match status" value="1"/>
</dbReference>
<evidence type="ECO:0000256" key="1">
    <source>
        <dbReference type="ARBA" id="ARBA00023004"/>
    </source>
</evidence>
<dbReference type="PANTHER" id="PTHR42954">
    <property type="entry name" value="FE(2+) TRANSPORT PROTEIN A"/>
    <property type="match status" value="1"/>
</dbReference>
<protein>
    <submittedName>
        <fullName evidence="3">Ferrous iron transport protein A</fullName>
    </submittedName>
</protein>
<dbReference type="Proteomes" id="UP001198242">
    <property type="component" value="Unassembled WGS sequence"/>
</dbReference>
<comment type="caution">
    <text evidence="3">The sequence shown here is derived from an EMBL/GenBank/DDBJ whole genome shotgun (WGS) entry which is preliminary data.</text>
</comment>
<evidence type="ECO:0000259" key="2">
    <source>
        <dbReference type="SMART" id="SM00899"/>
    </source>
</evidence>
<keyword evidence="1" id="KW-0408">Iron</keyword>
<dbReference type="RefSeq" id="WP_308456671.1">
    <property type="nucleotide sequence ID" value="NZ_JAJEQM010000013.1"/>
</dbReference>
<dbReference type="InterPro" id="IPR008988">
    <property type="entry name" value="Transcriptional_repressor_C"/>
</dbReference>
<dbReference type="InterPro" id="IPR052713">
    <property type="entry name" value="FeoA"/>
</dbReference>
<keyword evidence="4" id="KW-1185">Reference proteome</keyword>
<organism evidence="3 4">
    <name type="scientific">Hominilimicola fabiformis</name>
    <dbReference type="NCBI Taxonomy" id="2885356"/>
    <lineage>
        <taxon>Bacteria</taxon>
        <taxon>Bacillati</taxon>
        <taxon>Bacillota</taxon>
        <taxon>Clostridia</taxon>
        <taxon>Eubacteriales</taxon>
        <taxon>Oscillospiraceae</taxon>
        <taxon>Hominilimicola</taxon>
    </lineage>
</organism>
<dbReference type="InterPro" id="IPR038157">
    <property type="entry name" value="FeoA_core_dom"/>
</dbReference>
<dbReference type="EMBL" id="JAJEQM010000013">
    <property type="protein sequence ID" value="MCC2211034.1"/>
    <property type="molecule type" value="Genomic_DNA"/>
</dbReference>
<gene>
    <name evidence="3" type="ORF">LKE05_09565</name>
</gene>